<protein>
    <submittedName>
        <fullName evidence="10">J domain-containing protein</fullName>
    </submittedName>
</protein>
<dbReference type="AlphaFoldDB" id="A0A0N4Y1G4"/>
<dbReference type="PANTHER" id="PTHR44027">
    <property type="entry name" value="DNAJ HOMOLOG SUBFAMILY C MEMBER 5 HOMOLOG"/>
    <property type="match status" value="1"/>
</dbReference>
<dbReference type="Gene3D" id="1.10.287.110">
    <property type="entry name" value="DnaJ domain"/>
    <property type="match status" value="1"/>
</dbReference>
<feature type="compositionally biased region" description="Low complexity" evidence="6">
    <location>
        <begin position="196"/>
        <end position="214"/>
    </location>
</feature>
<reference evidence="10" key="1">
    <citation type="submission" date="2017-02" db="UniProtKB">
        <authorList>
            <consortium name="WormBaseParasite"/>
        </authorList>
    </citation>
    <scope>IDENTIFICATION</scope>
</reference>
<dbReference type="InterPro" id="IPR051434">
    <property type="entry name" value="DnaJ_C_subfamily_member5"/>
</dbReference>
<keyword evidence="9" id="KW-1185">Reference proteome</keyword>
<feature type="compositionally biased region" description="Basic and acidic residues" evidence="6">
    <location>
        <begin position="169"/>
        <end position="181"/>
    </location>
</feature>
<feature type="domain" description="J" evidence="7">
    <location>
        <begin position="29"/>
        <end position="95"/>
    </location>
</feature>
<evidence type="ECO:0000256" key="6">
    <source>
        <dbReference type="SAM" id="MobiDB-lite"/>
    </source>
</evidence>
<evidence type="ECO:0000313" key="8">
    <source>
        <dbReference type="EMBL" id="VDL73050.1"/>
    </source>
</evidence>
<reference evidence="8 9" key="2">
    <citation type="submission" date="2018-11" db="EMBL/GenBank/DDBJ databases">
        <authorList>
            <consortium name="Pathogen Informatics"/>
        </authorList>
    </citation>
    <scope>NUCLEOTIDE SEQUENCE [LARGE SCALE GENOMIC DNA]</scope>
</reference>
<comment type="subcellular location">
    <subcellularLocation>
        <location evidence="1">Membrane</location>
        <topology evidence="1">Lipid-anchor</topology>
    </subcellularLocation>
</comment>
<keyword evidence="4" id="KW-0143">Chaperone</keyword>
<dbReference type="PANTHER" id="PTHR44027:SF7">
    <property type="entry name" value="DNAJ HOMOLOG SUBFAMILY C MEMBER 5 HOMOLOG"/>
    <property type="match status" value="1"/>
</dbReference>
<dbReference type="SUPFAM" id="SSF46565">
    <property type="entry name" value="Chaperone J-domain"/>
    <property type="match status" value="1"/>
</dbReference>
<dbReference type="PROSITE" id="PS50076">
    <property type="entry name" value="DNAJ_2"/>
    <property type="match status" value="1"/>
</dbReference>
<dbReference type="EMBL" id="UYSL01020146">
    <property type="protein sequence ID" value="VDL73050.1"/>
    <property type="molecule type" value="Genomic_DNA"/>
</dbReference>
<evidence type="ECO:0000259" key="7">
    <source>
        <dbReference type="PROSITE" id="PS50076"/>
    </source>
</evidence>
<keyword evidence="3" id="KW-0564">Palmitate</keyword>
<evidence type="ECO:0000313" key="9">
    <source>
        <dbReference type="Proteomes" id="UP000271162"/>
    </source>
</evidence>
<feature type="region of interest" description="Disordered" evidence="6">
    <location>
        <begin position="151"/>
        <end position="223"/>
    </location>
</feature>
<keyword evidence="5" id="KW-0449">Lipoprotein</keyword>
<evidence type="ECO:0000313" key="10">
    <source>
        <dbReference type="WBParaSite" id="NBR_0000946001-mRNA-1"/>
    </source>
</evidence>
<name>A0A0N4Y1G4_NIPBR</name>
<dbReference type="SMART" id="SM00271">
    <property type="entry name" value="DnaJ"/>
    <property type="match status" value="1"/>
</dbReference>
<sequence>MSIEHLDHDRGDDPPLNPAGIGADMNGRYLYQVLGLSKTATTDEIERKFRDLEIKYRMAKDLGTDIERSRMLKEIEQAHRVLSDPEKRKVYDRCGIAQYLYRTACDENSSPEVVSCMECITSPSAMLHFITNQPQPNDDNLRSMVRTDFTQEAGGSSAEGRVTAAPSDEDPKTAPEAEEKSTSPAVETGSNPAGNSSTSEDPSSSSKPESETSPNEGKEDGKL</sequence>
<dbReference type="InterPro" id="IPR036869">
    <property type="entry name" value="J_dom_sf"/>
</dbReference>
<evidence type="ECO:0000256" key="4">
    <source>
        <dbReference type="ARBA" id="ARBA00023186"/>
    </source>
</evidence>
<organism evidence="10">
    <name type="scientific">Nippostrongylus brasiliensis</name>
    <name type="common">Rat hookworm</name>
    <dbReference type="NCBI Taxonomy" id="27835"/>
    <lineage>
        <taxon>Eukaryota</taxon>
        <taxon>Metazoa</taxon>
        <taxon>Ecdysozoa</taxon>
        <taxon>Nematoda</taxon>
        <taxon>Chromadorea</taxon>
        <taxon>Rhabditida</taxon>
        <taxon>Rhabditina</taxon>
        <taxon>Rhabditomorpha</taxon>
        <taxon>Strongyloidea</taxon>
        <taxon>Heligmosomidae</taxon>
        <taxon>Nippostrongylus</taxon>
    </lineage>
</organism>
<feature type="compositionally biased region" description="Polar residues" evidence="6">
    <location>
        <begin position="182"/>
        <end position="195"/>
    </location>
</feature>
<dbReference type="WBParaSite" id="NBR_0000946001-mRNA-1">
    <property type="protein sequence ID" value="NBR_0000946001-mRNA-1"/>
    <property type="gene ID" value="NBR_0000946001"/>
</dbReference>
<evidence type="ECO:0000256" key="1">
    <source>
        <dbReference type="ARBA" id="ARBA00004635"/>
    </source>
</evidence>
<gene>
    <name evidence="8" type="ORF">NBR_LOCUS9461</name>
</gene>
<dbReference type="OMA" id="MECITSP"/>
<evidence type="ECO:0000256" key="3">
    <source>
        <dbReference type="ARBA" id="ARBA00023139"/>
    </source>
</evidence>
<dbReference type="InterPro" id="IPR001623">
    <property type="entry name" value="DnaJ_domain"/>
</dbReference>
<accession>A0A0N4Y1G4</accession>
<dbReference type="STRING" id="27835.A0A0N4Y1G4"/>
<dbReference type="GO" id="GO:0016020">
    <property type="term" value="C:membrane"/>
    <property type="evidence" value="ECO:0007669"/>
    <property type="project" value="UniProtKB-SubCell"/>
</dbReference>
<proteinExistence type="predicted"/>
<keyword evidence="2" id="KW-0472">Membrane</keyword>
<evidence type="ECO:0000256" key="5">
    <source>
        <dbReference type="ARBA" id="ARBA00023288"/>
    </source>
</evidence>
<dbReference type="PRINTS" id="PR00625">
    <property type="entry name" value="JDOMAIN"/>
</dbReference>
<dbReference type="Pfam" id="PF00226">
    <property type="entry name" value="DnaJ"/>
    <property type="match status" value="1"/>
</dbReference>
<dbReference type="Proteomes" id="UP000271162">
    <property type="component" value="Unassembled WGS sequence"/>
</dbReference>
<evidence type="ECO:0000256" key="2">
    <source>
        <dbReference type="ARBA" id="ARBA00023136"/>
    </source>
</evidence>
<dbReference type="GO" id="GO:0005737">
    <property type="term" value="C:cytoplasm"/>
    <property type="evidence" value="ECO:0007669"/>
    <property type="project" value="UniProtKB-ARBA"/>
</dbReference>
<dbReference type="CDD" id="cd06257">
    <property type="entry name" value="DnaJ"/>
    <property type="match status" value="1"/>
</dbReference>